<dbReference type="KEGG" id="phy:AJ81_01440"/>
<accession>A0A0X1KTN6</accession>
<dbReference type="InterPro" id="IPR018035">
    <property type="entry name" value="Flagellar_FliH/T3SS_HrpE"/>
</dbReference>
<dbReference type="EMBL" id="CP007141">
    <property type="protein sequence ID" value="AJC74634.1"/>
    <property type="molecule type" value="Genomic_DNA"/>
</dbReference>
<dbReference type="AlphaFoldDB" id="A0A0X1KTN6"/>
<dbReference type="PaxDb" id="1123384-AJ81_01440"/>
<dbReference type="OrthoDB" id="44955at2"/>
<keyword evidence="1" id="KW-0175">Coiled coil</keyword>
<dbReference type="PATRIC" id="fig|1123384.7.peg.288"/>
<evidence type="ECO:0000313" key="3">
    <source>
        <dbReference type="EMBL" id="AJC74634.1"/>
    </source>
</evidence>
<dbReference type="Pfam" id="PF02108">
    <property type="entry name" value="FliH"/>
    <property type="match status" value="1"/>
</dbReference>
<gene>
    <name evidence="3" type="ORF">AJ81_01440</name>
</gene>
<dbReference type="STRING" id="1123384.AJ81_01440"/>
<name>A0A0X1KTN6_9THEM</name>
<feature type="domain" description="Flagellar assembly protein FliH/Type III secretion system HrpE" evidence="2">
    <location>
        <begin position="90"/>
        <end position="202"/>
    </location>
</feature>
<protein>
    <recommendedName>
        <fullName evidence="2">Flagellar assembly protein FliH/Type III secretion system HrpE domain-containing protein</fullName>
    </recommendedName>
</protein>
<sequence>MIIKKKQLLIDAPCIIGRKERQSNDSNNAFDPATVARILEEAKAKADEILRQAEAEAFKLLNEAKEKRQKMIQEMELERQQFKKHLGELSQRLNILMSNFQKQLEDEREEIFKELIDVLRILIEKIAFKSLDEVDFRQKMNRIFAKLSEVKNAKVILSEKDAESFPEILKQCEEMGFEVVRSSSLKPGEVLVDTELGVLNGTKRAAVMLVEKLIEEVFGPVGTSEVSQTVQRETQQH</sequence>
<dbReference type="RefSeq" id="WP_031503417.1">
    <property type="nucleotide sequence ID" value="NC_022795.1"/>
</dbReference>
<proteinExistence type="predicted"/>
<feature type="coiled-coil region" evidence="1">
    <location>
        <begin position="36"/>
        <end position="110"/>
    </location>
</feature>
<dbReference type="Gene3D" id="1.20.5.620">
    <property type="entry name" value="F1F0 ATP synthase subunit B, membrane domain"/>
    <property type="match status" value="1"/>
</dbReference>
<evidence type="ECO:0000256" key="1">
    <source>
        <dbReference type="SAM" id="Coils"/>
    </source>
</evidence>
<reference evidence="3 4" key="1">
    <citation type="submission" date="2014-01" db="EMBL/GenBank/DDBJ databases">
        <title>Genome sequencing of Thermotog hypogea.</title>
        <authorList>
            <person name="Zhang X."/>
            <person name="Alvare G."/>
            <person name="Fristensky B."/>
            <person name="Chen L."/>
            <person name="Suen T."/>
            <person name="Chen Q."/>
            <person name="Ma K."/>
        </authorList>
    </citation>
    <scope>NUCLEOTIDE SEQUENCE [LARGE SCALE GENOMIC DNA]</scope>
    <source>
        <strain evidence="3 4">DSM 11164</strain>
    </source>
</reference>
<evidence type="ECO:0000259" key="2">
    <source>
        <dbReference type="Pfam" id="PF02108"/>
    </source>
</evidence>
<organism evidence="3 4">
    <name type="scientific">Pseudothermotoga hypogea DSM 11164 = NBRC 106472</name>
    <dbReference type="NCBI Taxonomy" id="1123384"/>
    <lineage>
        <taxon>Bacteria</taxon>
        <taxon>Thermotogati</taxon>
        <taxon>Thermotogota</taxon>
        <taxon>Thermotogae</taxon>
        <taxon>Thermotogales</taxon>
        <taxon>Thermotogaceae</taxon>
        <taxon>Pseudothermotoga</taxon>
    </lineage>
</organism>
<evidence type="ECO:0000313" key="4">
    <source>
        <dbReference type="Proteomes" id="UP000077469"/>
    </source>
</evidence>
<dbReference type="Proteomes" id="UP000077469">
    <property type="component" value="Chromosome"/>
</dbReference>
<keyword evidence="4" id="KW-1185">Reference proteome</keyword>